<evidence type="ECO:0000256" key="3">
    <source>
        <dbReference type="SAM" id="Phobius"/>
    </source>
</evidence>
<gene>
    <name evidence="4" type="ORF">WICPIJ_002219</name>
</gene>
<evidence type="ECO:0000256" key="1">
    <source>
        <dbReference type="SAM" id="Coils"/>
    </source>
</evidence>
<keyword evidence="5" id="KW-1185">Reference proteome</keyword>
<reference evidence="4" key="1">
    <citation type="journal article" date="2021" name="Open Biol.">
        <title>Shared evolutionary footprints suggest mitochondrial oxidative damage underlies multiple complex I losses in fungi.</title>
        <authorList>
            <person name="Schikora-Tamarit M.A."/>
            <person name="Marcet-Houben M."/>
            <person name="Nosek J."/>
            <person name="Gabaldon T."/>
        </authorList>
    </citation>
    <scope>NUCLEOTIDE SEQUENCE</scope>
    <source>
        <strain evidence="4">CBS2887</strain>
    </source>
</reference>
<protein>
    <recommendedName>
        <fullName evidence="6">EF-hand domain-containing protein</fullName>
    </recommendedName>
</protein>
<keyword evidence="3" id="KW-0812">Transmembrane</keyword>
<evidence type="ECO:0000313" key="4">
    <source>
        <dbReference type="EMBL" id="KAH3686797.1"/>
    </source>
</evidence>
<evidence type="ECO:0000313" key="5">
    <source>
        <dbReference type="Proteomes" id="UP000774326"/>
    </source>
</evidence>
<evidence type="ECO:0008006" key="6">
    <source>
        <dbReference type="Google" id="ProtNLM"/>
    </source>
</evidence>
<reference evidence="4" key="2">
    <citation type="submission" date="2021-01" db="EMBL/GenBank/DDBJ databases">
        <authorList>
            <person name="Schikora-Tamarit M.A."/>
        </authorList>
    </citation>
    <scope>NUCLEOTIDE SEQUENCE</scope>
    <source>
        <strain evidence="4">CBS2887</strain>
    </source>
</reference>
<feature type="coiled-coil region" evidence="1">
    <location>
        <begin position="221"/>
        <end position="255"/>
    </location>
</feature>
<organism evidence="4 5">
    <name type="scientific">Wickerhamomyces pijperi</name>
    <name type="common">Yeast</name>
    <name type="synonym">Pichia pijperi</name>
    <dbReference type="NCBI Taxonomy" id="599730"/>
    <lineage>
        <taxon>Eukaryota</taxon>
        <taxon>Fungi</taxon>
        <taxon>Dikarya</taxon>
        <taxon>Ascomycota</taxon>
        <taxon>Saccharomycotina</taxon>
        <taxon>Saccharomycetes</taxon>
        <taxon>Phaffomycetales</taxon>
        <taxon>Wickerhamomycetaceae</taxon>
        <taxon>Wickerhamomyces</taxon>
    </lineage>
</organism>
<dbReference type="Proteomes" id="UP000774326">
    <property type="component" value="Unassembled WGS sequence"/>
</dbReference>
<keyword evidence="3" id="KW-0472">Membrane</keyword>
<dbReference type="EMBL" id="JAEUBG010001191">
    <property type="protein sequence ID" value="KAH3686797.1"/>
    <property type="molecule type" value="Genomic_DNA"/>
</dbReference>
<keyword evidence="1" id="KW-0175">Coiled coil</keyword>
<sequence>MTTTLENFETAWKEFDQTGNNYLLRIQLETFLETLEKISGTKLLSESDKIMLRRYSPQYAFEKIQKEDVPRTIESYLDTVIFQGVRPSISNTTTSPSPSASSLYKGFERPLESIMKSPEQLRRSPKSQLPIAPRSPMTPRCLSESRLNSSDELNDIPRRSPAKQKILMTTNDDMEFINDTELGSMIQEQRNGIQKIFEENVYLKQRLEDVIKGKNLNLVLYDSIKKKARLQELKIKSLENQLKGYELAENHFEDNYEEDLKFQIENNSTKETRIFRIFQTLRDSDIWSIITPLILLFTMLFILSSLLVYLPGQINLMSSLIINTVYSILKWFNDDSVETLKKFNNDWTYDDLVTSSELDFERIINYGRRNN</sequence>
<name>A0A9P8QA49_WICPI</name>
<feature type="region of interest" description="Disordered" evidence="2">
    <location>
        <begin position="117"/>
        <end position="157"/>
    </location>
</feature>
<feature type="transmembrane region" description="Helical" evidence="3">
    <location>
        <begin position="286"/>
        <end position="310"/>
    </location>
</feature>
<keyword evidence="3" id="KW-1133">Transmembrane helix</keyword>
<accession>A0A9P8QA49</accession>
<dbReference type="AlphaFoldDB" id="A0A9P8QA49"/>
<comment type="caution">
    <text evidence="4">The sequence shown here is derived from an EMBL/GenBank/DDBJ whole genome shotgun (WGS) entry which is preliminary data.</text>
</comment>
<proteinExistence type="predicted"/>
<evidence type="ECO:0000256" key="2">
    <source>
        <dbReference type="SAM" id="MobiDB-lite"/>
    </source>
</evidence>